<dbReference type="Pfam" id="PF06477">
    <property type="entry name" value="DUF1091"/>
    <property type="match status" value="1"/>
</dbReference>
<organism evidence="1 2">
    <name type="scientific">Anopheles maculatus</name>
    <dbReference type="NCBI Taxonomy" id="74869"/>
    <lineage>
        <taxon>Eukaryota</taxon>
        <taxon>Metazoa</taxon>
        <taxon>Ecdysozoa</taxon>
        <taxon>Arthropoda</taxon>
        <taxon>Hexapoda</taxon>
        <taxon>Insecta</taxon>
        <taxon>Pterygota</taxon>
        <taxon>Neoptera</taxon>
        <taxon>Endopterygota</taxon>
        <taxon>Diptera</taxon>
        <taxon>Nematocera</taxon>
        <taxon>Culicoidea</taxon>
        <taxon>Culicidae</taxon>
        <taxon>Anophelinae</taxon>
        <taxon>Anopheles</taxon>
        <taxon>Anopheles maculatus group</taxon>
    </lineage>
</organism>
<dbReference type="PANTHER" id="PTHR21112:SF0">
    <property type="entry name" value="CHEMOSENSORY PROTEIN A 29A-RELATED"/>
    <property type="match status" value="1"/>
</dbReference>
<dbReference type="VEuPathDB" id="VectorBase:AMAM009084"/>
<proteinExistence type="predicted"/>
<dbReference type="AlphaFoldDB" id="A0A182SLE4"/>
<dbReference type="EnsemblMetazoa" id="AMAM009084-RA">
    <property type="protein sequence ID" value="AMAM009084-PA"/>
    <property type="gene ID" value="AMAM009084"/>
</dbReference>
<name>A0A182SLE4_9DIPT</name>
<sequence>FTVELSYSTLGNNQFIRSPFRLPLQKLCTFLNTTYRDYRHFYQNMTNFPDAGVCPAEAIQYYIKNKVLDAKIFNDYFQAGLWKVTLLLYENSNIELAIVVVELLFKVSREGMF</sequence>
<accession>A0A182SLE4</accession>
<keyword evidence="2" id="KW-1185">Reference proteome</keyword>
<reference evidence="1" key="2">
    <citation type="submission" date="2020-05" db="UniProtKB">
        <authorList>
            <consortium name="EnsemblMetazoa"/>
        </authorList>
    </citation>
    <scope>IDENTIFICATION</scope>
    <source>
        <strain evidence="1">maculatus3</strain>
    </source>
</reference>
<evidence type="ECO:0000313" key="1">
    <source>
        <dbReference type="EnsemblMetazoa" id="AMAM009084-PA"/>
    </source>
</evidence>
<evidence type="ECO:0000313" key="2">
    <source>
        <dbReference type="Proteomes" id="UP000075901"/>
    </source>
</evidence>
<dbReference type="InterPro" id="IPR010512">
    <property type="entry name" value="DUF1091"/>
</dbReference>
<reference evidence="2" key="1">
    <citation type="submission" date="2013-09" db="EMBL/GenBank/DDBJ databases">
        <title>The Genome Sequence of Anopheles maculatus species B.</title>
        <authorList>
            <consortium name="The Broad Institute Genomics Platform"/>
            <person name="Neafsey D.E."/>
            <person name="Besansky N."/>
            <person name="Howell P."/>
            <person name="Walton C."/>
            <person name="Young S.K."/>
            <person name="Zeng Q."/>
            <person name="Gargeya S."/>
            <person name="Fitzgerald M."/>
            <person name="Haas B."/>
            <person name="Abouelleil A."/>
            <person name="Allen A.W."/>
            <person name="Alvarado L."/>
            <person name="Arachchi H.M."/>
            <person name="Berlin A.M."/>
            <person name="Chapman S.B."/>
            <person name="Gainer-Dewar J."/>
            <person name="Goldberg J."/>
            <person name="Griggs A."/>
            <person name="Gujja S."/>
            <person name="Hansen M."/>
            <person name="Howarth C."/>
            <person name="Imamovic A."/>
            <person name="Ireland A."/>
            <person name="Larimer J."/>
            <person name="McCowan C."/>
            <person name="Murphy C."/>
            <person name="Pearson M."/>
            <person name="Poon T.W."/>
            <person name="Priest M."/>
            <person name="Roberts A."/>
            <person name="Saif S."/>
            <person name="Shea T."/>
            <person name="Sisk P."/>
            <person name="Sykes S."/>
            <person name="Wortman J."/>
            <person name="Nusbaum C."/>
            <person name="Birren B."/>
        </authorList>
    </citation>
    <scope>NUCLEOTIDE SEQUENCE [LARGE SCALE GENOMIC DNA]</scope>
    <source>
        <strain evidence="2">maculatus3</strain>
    </source>
</reference>
<protein>
    <submittedName>
        <fullName evidence="1">Uncharacterized protein</fullName>
    </submittedName>
</protein>
<dbReference type="Proteomes" id="UP000075901">
    <property type="component" value="Unassembled WGS sequence"/>
</dbReference>
<dbReference type="PANTHER" id="PTHR21112">
    <property type="entry name" value="CHEMOSENSORY PROTEIN A 29A-RELATED"/>
    <property type="match status" value="1"/>
</dbReference>